<proteinExistence type="predicted"/>
<evidence type="ECO:0000313" key="2">
    <source>
        <dbReference type="Proteomes" id="UP000095287"/>
    </source>
</evidence>
<reference evidence="3" key="1">
    <citation type="submission" date="2016-11" db="UniProtKB">
        <authorList>
            <consortium name="WormBaseParasite"/>
        </authorList>
    </citation>
    <scope>IDENTIFICATION</scope>
</reference>
<keyword evidence="2" id="KW-1185">Reference proteome</keyword>
<dbReference type="Proteomes" id="UP000095287">
    <property type="component" value="Unplaced"/>
</dbReference>
<evidence type="ECO:0000313" key="3">
    <source>
        <dbReference type="WBParaSite" id="L893_g16058.t1"/>
    </source>
</evidence>
<sequence length="265" mass="27294">AGNSHGVVLRADQGKQVFPRHELHPGQAAQLLAEARGERGVGVDPGAHRSAALGQGLQAWQSVVQVTDARLDLCRPAAQHLAHAHGHGVHQVGATGLDERVHLLGLVLDHLHQVLERRQQLFVQGQRGAHVDGGGDDVVAALAAVDMVIGVYRVAHHTAGQGRDHLVGIHVGAGAGAGLGEGLPALAVLAAVELAQLQQRLPGLVQAQAAPMPRQHAVARGVEQQAEGSQGDGPGRGLGAADQVATFGQVVFDQARLVGLEGTAN</sequence>
<evidence type="ECO:0000256" key="1">
    <source>
        <dbReference type="SAM" id="MobiDB-lite"/>
    </source>
</evidence>
<protein>
    <submittedName>
        <fullName evidence="3">Transcriptional regulator</fullName>
    </submittedName>
</protein>
<dbReference type="WBParaSite" id="L893_g16058.t1">
    <property type="protein sequence ID" value="L893_g16058.t1"/>
    <property type="gene ID" value="L893_g16058"/>
</dbReference>
<feature type="region of interest" description="Disordered" evidence="1">
    <location>
        <begin position="215"/>
        <end position="239"/>
    </location>
</feature>
<dbReference type="AlphaFoldDB" id="A0A1I7YGG5"/>
<name>A0A1I7YGG5_9BILA</name>
<accession>A0A1I7YGG5</accession>
<organism evidence="2 3">
    <name type="scientific">Steinernema glaseri</name>
    <dbReference type="NCBI Taxonomy" id="37863"/>
    <lineage>
        <taxon>Eukaryota</taxon>
        <taxon>Metazoa</taxon>
        <taxon>Ecdysozoa</taxon>
        <taxon>Nematoda</taxon>
        <taxon>Chromadorea</taxon>
        <taxon>Rhabditida</taxon>
        <taxon>Tylenchina</taxon>
        <taxon>Panagrolaimomorpha</taxon>
        <taxon>Strongyloidoidea</taxon>
        <taxon>Steinernematidae</taxon>
        <taxon>Steinernema</taxon>
    </lineage>
</organism>